<keyword evidence="4" id="KW-1185">Reference proteome</keyword>
<feature type="transmembrane region" description="Helical" evidence="2">
    <location>
        <begin position="36"/>
        <end position="55"/>
    </location>
</feature>
<reference evidence="3" key="2">
    <citation type="journal article" date="2023" name="Science">
        <title>Genomic signatures of disease resistance in endangered staghorn corals.</title>
        <authorList>
            <person name="Vollmer S.V."/>
            <person name="Selwyn J.D."/>
            <person name="Despard B.A."/>
            <person name="Roesel C.L."/>
        </authorList>
    </citation>
    <scope>NUCLEOTIDE SEQUENCE</scope>
    <source>
        <strain evidence="3">K2</strain>
    </source>
</reference>
<keyword evidence="2 3" id="KW-0812">Transmembrane</keyword>
<evidence type="ECO:0000256" key="1">
    <source>
        <dbReference type="SAM" id="Coils"/>
    </source>
</evidence>
<evidence type="ECO:0000256" key="2">
    <source>
        <dbReference type="SAM" id="Phobius"/>
    </source>
</evidence>
<protein>
    <submittedName>
        <fullName evidence="3">Transmembrane protein 26</fullName>
    </submittedName>
</protein>
<feature type="transmembrane region" description="Helical" evidence="2">
    <location>
        <begin position="390"/>
        <end position="410"/>
    </location>
</feature>
<dbReference type="Pfam" id="PF09772">
    <property type="entry name" value="Tmem26"/>
    <property type="match status" value="3"/>
</dbReference>
<gene>
    <name evidence="3" type="ORF">P5673_028454</name>
</gene>
<feature type="coiled-coil region" evidence="1">
    <location>
        <begin position="322"/>
        <end position="356"/>
    </location>
</feature>
<dbReference type="PANTHER" id="PTHR22168">
    <property type="entry name" value="TMEM26 PROTEIN"/>
    <property type="match status" value="1"/>
</dbReference>
<evidence type="ECO:0000313" key="4">
    <source>
        <dbReference type="Proteomes" id="UP001249851"/>
    </source>
</evidence>
<feature type="transmembrane region" description="Helical" evidence="2">
    <location>
        <begin position="97"/>
        <end position="116"/>
    </location>
</feature>
<evidence type="ECO:0000313" key="3">
    <source>
        <dbReference type="EMBL" id="KAK2550776.1"/>
    </source>
</evidence>
<keyword evidence="2" id="KW-0472">Membrane</keyword>
<dbReference type="EMBL" id="JARQWQ010000106">
    <property type="protein sequence ID" value="KAK2550776.1"/>
    <property type="molecule type" value="Genomic_DNA"/>
</dbReference>
<keyword evidence="1" id="KW-0175">Coiled coil</keyword>
<keyword evidence="2" id="KW-1133">Transmembrane helix</keyword>
<feature type="transmembrane region" description="Helical" evidence="2">
    <location>
        <begin position="359"/>
        <end position="384"/>
    </location>
</feature>
<sequence>MAFFTFFSGIFTRVMFLAHGASSVYFVVEYTSNPKYWWICTGLVFLLAESFYTIVIQLRYSNERSTILDGPYLKKKCLDEENGKMIALQISPKIESFFWPGSFFYIVTLLPAIWVAELKILDEKVQNGADTCESNARSYNHEVGNGLIVINIDSGQLAQKWSKLGLILLIIVGRWLLPRGELTRDQLSSLLLVYVANAADIMELFEVFDQNPILWCQKGVAIAVLSAYTWSFLQFSLVFTATADTVPDTKQLTKGEGVVAEEKKNSEAKLPKYIKKLIVQKAEKQKADLAQIEKSTDLRAAVDQLKQLKAYKSRGRQARFSIHDTALEVVQVQREVKREEEALEEHIKRKQKLKLHGDLYSILTLMIMQDGPFLIVRLVLIIAYDVKTTLHLFFTGKNAMALALLVYRLVVLVMESNEEEDEEEDEYFYALTNA</sequence>
<name>A0AAD9PXQ2_ACRCE</name>
<accession>A0AAD9PXQ2</accession>
<organism evidence="3 4">
    <name type="scientific">Acropora cervicornis</name>
    <name type="common">Staghorn coral</name>
    <dbReference type="NCBI Taxonomy" id="6130"/>
    <lineage>
        <taxon>Eukaryota</taxon>
        <taxon>Metazoa</taxon>
        <taxon>Cnidaria</taxon>
        <taxon>Anthozoa</taxon>
        <taxon>Hexacorallia</taxon>
        <taxon>Scleractinia</taxon>
        <taxon>Astrocoeniina</taxon>
        <taxon>Acroporidae</taxon>
        <taxon>Acropora</taxon>
    </lineage>
</organism>
<proteinExistence type="predicted"/>
<comment type="caution">
    <text evidence="3">The sequence shown here is derived from an EMBL/GenBank/DDBJ whole genome shotgun (WGS) entry which is preliminary data.</text>
</comment>
<dbReference type="PANTHER" id="PTHR22168:SF3">
    <property type="entry name" value="TRANSMEMBRANE PROTEIN 26"/>
    <property type="match status" value="1"/>
</dbReference>
<reference evidence="3" key="1">
    <citation type="journal article" date="2023" name="G3 (Bethesda)">
        <title>Whole genome assembly and annotation of the endangered Caribbean coral Acropora cervicornis.</title>
        <authorList>
            <person name="Selwyn J.D."/>
            <person name="Vollmer S.V."/>
        </authorList>
    </citation>
    <scope>NUCLEOTIDE SEQUENCE</scope>
    <source>
        <strain evidence="3">K2</strain>
    </source>
</reference>
<dbReference type="InterPro" id="IPR019169">
    <property type="entry name" value="Transmembrane_26"/>
</dbReference>
<dbReference type="AlphaFoldDB" id="A0AAD9PXQ2"/>
<dbReference type="Proteomes" id="UP001249851">
    <property type="component" value="Unassembled WGS sequence"/>
</dbReference>